<proteinExistence type="predicted"/>
<evidence type="ECO:0000313" key="1">
    <source>
        <dbReference type="EMBL" id="CEK48574.1"/>
    </source>
</evidence>
<feature type="non-terminal residue" evidence="1">
    <location>
        <position position="70"/>
    </location>
</feature>
<protein>
    <submittedName>
        <fullName evidence="1">Uncharacterized protein</fullName>
    </submittedName>
</protein>
<reference evidence="1" key="1">
    <citation type="submission" date="2014-12" db="EMBL/GenBank/DDBJ databases">
        <title>Insight into the proteome of Arion vulgaris.</title>
        <authorList>
            <person name="Aradska J."/>
            <person name="Bulat T."/>
            <person name="Smidak R."/>
            <person name="Sarate P."/>
            <person name="Gangsoo J."/>
            <person name="Sialana F."/>
            <person name="Bilban M."/>
            <person name="Lubec G."/>
        </authorList>
    </citation>
    <scope>NUCLEOTIDE SEQUENCE</scope>
    <source>
        <tissue evidence="1">Skin</tissue>
    </source>
</reference>
<sequence length="70" mass="7795">MVACASRHGIQEKEILICALIEGCCPMEVKTLQRYSSYSSICIAGNESTDVLPKKGKEQIYQPLSFQEVK</sequence>
<gene>
    <name evidence="1" type="primary">ORF4478</name>
</gene>
<name>A0A0B6XXE2_9EUPU</name>
<dbReference type="EMBL" id="HACG01001709">
    <property type="protein sequence ID" value="CEK48574.1"/>
    <property type="molecule type" value="Transcribed_RNA"/>
</dbReference>
<dbReference type="AlphaFoldDB" id="A0A0B6XXE2"/>
<accession>A0A0B6XXE2</accession>
<organism evidence="1">
    <name type="scientific">Arion vulgaris</name>
    <dbReference type="NCBI Taxonomy" id="1028688"/>
    <lineage>
        <taxon>Eukaryota</taxon>
        <taxon>Metazoa</taxon>
        <taxon>Spiralia</taxon>
        <taxon>Lophotrochozoa</taxon>
        <taxon>Mollusca</taxon>
        <taxon>Gastropoda</taxon>
        <taxon>Heterobranchia</taxon>
        <taxon>Euthyneura</taxon>
        <taxon>Panpulmonata</taxon>
        <taxon>Eupulmonata</taxon>
        <taxon>Stylommatophora</taxon>
        <taxon>Helicina</taxon>
        <taxon>Arionoidea</taxon>
        <taxon>Arionidae</taxon>
        <taxon>Arion</taxon>
    </lineage>
</organism>